<dbReference type="Pfam" id="PF04309">
    <property type="entry name" value="G3P_antiterm"/>
    <property type="match status" value="1"/>
</dbReference>
<dbReference type="EMBL" id="JXJQ01000002">
    <property type="protein sequence ID" value="KJY63201.1"/>
    <property type="molecule type" value="Genomic_DNA"/>
</dbReference>
<keyword evidence="1" id="KW-0805">Transcription regulation</keyword>
<keyword evidence="1" id="KW-0319">Glycerol metabolism</keyword>
<dbReference type="OrthoDB" id="9799580at2"/>
<dbReference type="PANTHER" id="PTHR35787">
    <property type="entry name" value="GLYCEROL UPTAKE OPERON ANTITERMINATOR REGULATORY PROTEIN"/>
    <property type="match status" value="1"/>
</dbReference>
<dbReference type="GO" id="GO:0006071">
    <property type="term" value="P:glycerol metabolic process"/>
    <property type="evidence" value="ECO:0007669"/>
    <property type="project" value="UniProtKB-UniRule"/>
</dbReference>
<dbReference type="HOGENOM" id="CLU_111516_2_0_9"/>
<dbReference type="RefSeq" id="WP_046315255.1">
    <property type="nucleotide sequence ID" value="NZ_JBHSZT010000003.1"/>
</dbReference>
<dbReference type="PIRSF" id="PIRSF016897">
    <property type="entry name" value="GlpP"/>
    <property type="match status" value="1"/>
</dbReference>
<dbReference type="AlphaFoldDB" id="A0A0F4M040"/>
<comment type="caution">
    <text evidence="2">The sequence shown here is derived from an EMBL/GenBank/DDBJ whole genome shotgun (WGS) entry which is preliminary data.</text>
</comment>
<gene>
    <name evidence="2" type="ORF">JG30_01090</name>
</gene>
<accession>A0A0F4M040</accession>
<dbReference type="Proteomes" id="UP000033558">
    <property type="component" value="Unassembled WGS sequence"/>
</dbReference>
<name>A0A0F4M040_9LACO</name>
<dbReference type="InterPro" id="IPR013785">
    <property type="entry name" value="Aldolase_TIM"/>
</dbReference>
<dbReference type="Gene3D" id="3.20.20.70">
    <property type="entry name" value="Aldolase class I"/>
    <property type="match status" value="1"/>
</dbReference>
<dbReference type="PATRIC" id="fig|1218492.5.peg.222"/>
<keyword evidence="3" id="KW-1185">Reference proteome</keyword>
<proteinExistence type="predicted"/>
<organism evidence="2 3">
    <name type="scientific">Bombilactobacillus mellifer</name>
    <dbReference type="NCBI Taxonomy" id="1218492"/>
    <lineage>
        <taxon>Bacteria</taxon>
        <taxon>Bacillati</taxon>
        <taxon>Bacillota</taxon>
        <taxon>Bacilli</taxon>
        <taxon>Lactobacillales</taxon>
        <taxon>Lactobacillaceae</taxon>
        <taxon>Bombilactobacillus</taxon>
    </lineage>
</organism>
<protein>
    <recommendedName>
        <fullName evidence="1">Glycerol uptake operon antiterminator regulatory protein</fullName>
    </recommendedName>
</protein>
<evidence type="ECO:0000313" key="2">
    <source>
        <dbReference type="EMBL" id="KJY63201.1"/>
    </source>
</evidence>
<dbReference type="STRING" id="1218492.JG30_01090"/>
<dbReference type="GO" id="GO:0006355">
    <property type="term" value="P:regulation of DNA-templated transcription"/>
    <property type="evidence" value="ECO:0007669"/>
    <property type="project" value="InterPro"/>
</dbReference>
<dbReference type="GO" id="GO:0003723">
    <property type="term" value="F:RNA binding"/>
    <property type="evidence" value="ECO:0007669"/>
    <property type="project" value="UniProtKB-KW"/>
</dbReference>
<evidence type="ECO:0000313" key="3">
    <source>
        <dbReference type="Proteomes" id="UP000033558"/>
    </source>
</evidence>
<comment type="function">
    <text evidence="1">Regulates expression of the glpD operon. In the presence of glycerol 3-phosphate (G3P) causes antitermination of transcription of glpD at the inverted repeat of the leader region to enhance its transcription. Binds and stabilizes glpD leader mRNA.</text>
</comment>
<dbReference type="SUPFAM" id="SSF110391">
    <property type="entry name" value="GlpP-like"/>
    <property type="match status" value="1"/>
</dbReference>
<keyword evidence="1" id="KW-0804">Transcription</keyword>
<reference evidence="2 3" key="1">
    <citation type="submission" date="2015-01" db="EMBL/GenBank/DDBJ databases">
        <title>Comparative genomics of the lactic acid bacteria isolated from the honey bee gut.</title>
        <authorList>
            <person name="Ellegaard K.M."/>
            <person name="Tamarit D."/>
            <person name="Javelind E."/>
            <person name="Olofsson T."/>
            <person name="Andersson S.G."/>
            <person name="Vasquez A."/>
        </authorList>
    </citation>
    <scope>NUCLEOTIDE SEQUENCE [LARGE SCALE GENOMIC DNA]</scope>
    <source>
        <strain evidence="2 3">Bin4</strain>
    </source>
</reference>
<evidence type="ECO:0000256" key="1">
    <source>
        <dbReference type="PIRNR" id="PIRNR016897"/>
    </source>
</evidence>
<dbReference type="PANTHER" id="PTHR35787:SF1">
    <property type="entry name" value="GLYCEROL UPTAKE OPERON ANTITERMINATOR REGULATORY PROTEIN"/>
    <property type="match status" value="1"/>
</dbReference>
<sequence>MDLKQYIIPAIDDLKKLQPACQTPAPVVFLMKANICNLKAIVQLLHKHHKQVYVHIEFMDGFKPDKEGLKLLKNEYQVDGIVSANAKALVMAQSCNLQVVYRLFLVDSISLKRSQQILLNNDFSTIEVLPAINALKEVKLLQKIFVHSHLIAGGFIRDQALITQIFDCGFQAVDSSDVRVWPTLQPHSAQQHGK</sequence>
<keyword evidence="1" id="KW-0694">RNA-binding</keyword>
<dbReference type="InterPro" id="IPR006699">
    <property type="entry name" value="GlpP"/>
</dbReference>